<dbReference type="RefSeq" id="WP_175265159.1">
    <property type="nucleotide sequence ID" value="NZ_AZDJ01000013.1"/>
</dbReference>
<organism evidence="2 3">
    <name type="scientific">Lacticaseibacillus nasuensis JCM 17158</name>
    <dbReference type="NCBI Taxonomy" id="1291734"/>
    <lineage>
        <taxon>Bacteria</taxon>
        <taxon>Bacillati</taxon>
        <taxon>Bacillota</taxon>
        <taxon>Bacilli</taxon>
        <taxon>Lactobacillales</taxon>
        <taxon>Lactobacillaceae</taxon>
        <taxon>Lacticaseibacillus</taxon>
    </lineage>
</organism>
<gene>
    <name evidence="2" type="ORF">FD02_GL001291</name>
</gene>
<keyword evidence="3" id="KW-1185">Reference proteome</keyword>
<dbReference type="EMBL" id="AZDJ01000013">
    <property type="protein sequence ID" value="KRK73432.1"/>
    <property type="molecule type" value="Genomic_DNA"/>
</dbReference>
<dbReference type="STRING" id="1291734.FD02_GL001291"/>
<evidence type="ECO:0000313" key="2">
    <source>
        <dbReference type="EMBL" id="KRK73432.1"/>
    </source>
</evidence>
<reference evidence="2 3" key="1">
    <citation type="journal article" date="2015" name="Genome Announc.">
        <title>Expanding the biotechnology potential of lactobacilli through comparative genomics of 213 strains and associated genera.</title>
        <authorList>
            <person name="Sun Z."/>
            <person name="Harris H.M."/>
            <person name="McCann A."/>
            <person name="Guo C."/>
            <person name="Argimon S."/>
            <person name="Zhang W."/>
            <person name="Yang X."/>
            <person name="Jeffery I.B."/>
            <person name="Cooney J.C."/>
            <person name="Kagawa T.F."/>
            <person name="Liu W."/>
            <person name="Song Y."/>
            <person name="Salvetti E."/>
            <person name="Wrobel A."/>
            <person name="Rasinkangas P."/>
            <person name="Parkhill J."/>
            <person name="Rea M.C."/>
            <person name="O'Sullivan O."/>
            <person name="Ritari J."/>
            <person name="Douillard F.P."/>
            <person name="Paul Ross R."/>
            <person name="Yang R."/>
            <person name="Briner A.E."/>
            <person name="Felis G.E."/>
            <person name="de Vos W.M."/>
            <person name="Barrangou R."/>
            <person name="Klaenhammer T.R."/>
            <person name="Caufield P.W."/>
            <person name="Cui Y."/>
            <person name="Zhang H."/>
            <person name="O'Toole P.W."/>
        </authorList>
    </citation>
    <scope>NUCLEOTIDE SEQUENCE [LARGE SCALE GENOMIC DNA]</scope>
    <source>
        <strain evidence="2 3">JCM 17158</strain>
    </source>
</reference>
<keyword evidence="1" id="KW-0472">Membrane</keyword>
<dbReference type="PATRIC" id="fig|1291734.4.peg.1323"/>
<accession>A0A0R1JQM3</accession>
<comment type="caution">
    <text evidence="2">The sequence shown here is derived from an EMBL/GenBank/DDBJ whole genome shotgun (WGS) entry which is preliminary data.</text>
</comment>
<evidence type="ECO:0000313" key="3">
    <source>
        <dbReference type="Proteomes" id="UP000051804"/>
    </source>
</evidence>
<keyword evidence="1" id="KW-0812">Transmembrane</keyword>
<feature type="transmembrane region" description="Helical" evidence="1">
    <location>
        <begin position="12"/>
        <end position="30"/>
    </location>
</feature>
<dbReference type="AlphaFoldDB" id="A0A0R1JQM3"/>
<feature type="transmembrane region" description="Helical" evidence="1">
    <location>
        <begin position="36"/>
        <end position="52"/>
    </location>
</feature>
<evidence type="ECO:0000256" key="1">
    <source>
        <dbReference type="SAM" id="Phobius"/>
    </source>
</evidence>
<proteinExistence type="predicted"/>
<dbReference type="Proteomes" id="UP000051804">
    <property type="component" value="Unassembled WGS sequence"/>
</dbReference>
<keyword evidence="1" id="KW-1133">Transmembrane helix</keyword>
<name>A0A0R1JQM3_9LACO</name>
<sequence length="57" mass="6248">MAKIISNLFSNWGTVMLFVIGLALIVVAAFTFNVVIGYLVSGFELCLSAYIMDKERG</sequence>
<protein>
    <submittedName>
        <fullName evidence="2">Uncharacterized protein</fullName>
    </submittedName>
</protein>